<proteinExistence type="predicted"/>
<protein>
    <submittedName>
        <fullName evidence="2">Uncharacterized protein</fullName>
    </submittedName>
</protein>
<feature type="transmembrane region" description="Helical" evidence="1">
    <location>
        <begin position="105"/>
        <end position="127"/>
    </location>
</feature>
<organism evidence="2">
    <name type="scientific">Opuntia streptacantha</name>
    <name type="common">Prickly pear cactus</name>
    <name type="synonym">Opuntia cardona</name>
    <dbReference type="NCBI Taxonomy" id="393608"/>
    <lineage>
        <taxon>Eukaryota</taxon>
        <taxon>Viridiplantae</taxon>
        <taxon>Streptophyta</taxon>
        <taxon>Embryophyta</taxon>
        <taxon>Tracheophyta</taxon>
        <taxon>Spermatophyta</taxon>
        <taxon>Magnoliopsida</taxon>
        <taxon>eudicotyledons</taxon>
        <taxon>Gunneridae</taxon>
        <taxon>Pentapetalae</taxon>
        <taxon>Caryophyllales</taxon>
        <taxon>Cactineae</taxon>
        <taxon>Cactaceae</taxon>
        <taxon>Opuntioideae</taxon>
        <taxon>Opuntia</taxon>
    </lineage>
</organism>
<sequence length="128" mass="14598">MHSFDLLFLGGVLNGSFNPLTSKLGLVSSLWNGSYSELLIGLSNLIDRDLCCHDGIFCFFIEDVNDITWLLCSFIFILCGRSMIGTWLVEDAWCFLRPPDYRNNLLFLLCALFCVTIFYTESMALWVT</sequence>
<accession>A0A7C8YK56</accession>
<reference evidence="2" key="1">
    <citation type="journal article" date="2013" name="J. Plant Res.">
        <title>Effect of fungi and light on seed germination of three Opuntia species from semiarid lands of central Mexico.</title>
        <authorList>
            <person name="Delgado-Sanchez P."/>
            <person name="Jimenez-Bremont J.F."/>
            <person name="Guerrero-Gonzalez Mde L."/>
            <person name="Flores J."/>
        </authorList>
    </citation>
    <scope>NUCLEOTIDE SEQUENCE</scope>
    <source>
        <tissue evidence="2">Cladode</tissue>
    </source>
</reference>
<keyword evidence="1" id="KW-0472">Membrane</keyword>
<evidence type="ECO:0000256" key="1">
    <source>
        <dbReference type="SAM" id="Phobius"/>
    </source>
</evidence>
<keyword evidence="1" id="KW-0812">Transmembrane</keyword>
<evidence type="ECO:0000313" key="2">
    <source>
        <dbReference type="EMBL" id="MBA4620294.1"/>
    </source>
</evidence>
<name>A0A7C8YK56_OPUST</name>
<dbReference type="AlphaFoldDB" id="A0A7C8YK56"/>
<reference evidence="2" key="2">
    <citation type="submission" date="2020-07" db="EMBL/GenBank/DDBJ databases">
        <authorList>
            <person name="Vera ALvarez R."/>
            <person name="Arias-Moreno D.M."/>
            <person name="Jimenez-Jacinto V."/>
            <person name="Jimenez-Bremont J.F."/>
            <person name="Swaminathan K."/>
            <person name="Moose S.P."/>
            <person name="Guerrero-Gonzalez M.L."/>
            <person name="Marino-Ramirez L."/>
            <person name="Landsman D."/>
            <person name="Rodriguez-Kessler M."/>
            <person name="Delgado-Sanchez P."/>
        </authorList>
    </citation>
    <scope>NUCLEOTIDE SEQUENCE</scope>
    <source>
        <tissue evidence="2">Cladode</tissue>
    </source>
</reference>
<keyword evidence="1" id="KW-1133">Transmembrane helix</keyword>
<dbReference type="EMBL" id="GISG01030015">
    <property type="protein sequence ID" value="MBA4620294.1"/>
    <property type="molecule type" value="Transcribed_RNA"/>
</dbReference>
<feature type="transmembrane region" description="Helical" evidence="1">
    <location>
        <begin position="67"/>
        <end position="84"/>
    </location>
</feature>